<evidence type="ECO:0000313" key="5">
    <source>
        <dbReference type="Proteomes" id="UP000824220"/>
    </source>
</evidence>
<dbReference type="Pfam" id="PF13489">
    <property type="entry name" value="Methyltransf_23"/>
    <property type="match status" value="1"/>
</dbReference>
<dbReference type="NCBIfam" id="NF004851">
    <property type="entry name" value="PRK06202.1"/>
    <property type="match status" value="1"/>
</dbReference>
<evidence type="ECO:0000256" key="1">
    <source>
        <dbReference type="ARBA" id="ARBA00022603"/>
    </source>
</evidence>
<reference evidence="4" key="2">
    <citation type="submission" date="2021-04" db="EMBL/GenBank/DDBJ databases">
        <authorList>
            <person name="Gilroy R."/>
        </authorList>
    </citation>
    <scope>NUCLEOTIDE SEQUENCE</scope>
    <source>
        <strain evidence="4">ChiHjej8B7-3636</strain>
    </source>
</reference>
<dbReference type="AlphaFoldDB" id="A0A9D2H6N7"/>
<dbReference type="PANTHER" id="PTHR43464:SF19">
    <property type="entry name" value="UBIQUINONE BIOSYNTHESIS O-METHYLTRANSFERASE, MITOCHONDRIAL"/>
    <property type="match status" value="1"/>
</dbReference>
<evidence type="ECO:0000256" key="2">
    <source>
        <dbReference type="ARBA" id="ARBA00022679"/>
    </source>
</evidence>
<proteinExistence type="predicted"/>
<keyword evidence="3" id="KW-0949">S-adenosyl-L-methionine</keyword>
<reference evidence="4" key="1">
    <citation type="journal article" date="2021" name="PeerJ">
        <title>Extensive microbial diversity within the chicken gut microbiome revealed by metagenomics and culture.</title>
        <authorList>
            <person name="Gilroy R."/>
            <person name="Ravi A."/>
            <person name="Getino M."/>
            <person name="Pursley I."/>
            <person name="Horton D.L."/>
            <person name="Alikhan N.F."/>
            <person name="Baker D."/>
            <person name="Gharbi K."/>
            <person name="Hall N."/>
            <person name="Watson M."/>
            <person name="Adriaenssens E.M."/>
            <person name="Foster-Nyarko E."/>
            <person name="Jarju S."/>
            <person name="Secka A."/>
            <person name="Antonio M."/>
            <person name="Oren A."/>
            <person name="Chaudhuri R.R."/>
            <person name="La Ragione R."/>
            <person name="Hildebrand F."/>
            <person name="Pallen M.J."/>
        </authorList>
    </citation>
    <scope>NUCLEOTIDE SEQUENCE</scope>
    <source>
        <strain evidence="4">ChiHjej8B7-3636</strain>
    </source>
</reference>
<evidence type="ECO:0000256" key="3">
    <source>
        <dbReference type="ARBA" id="ARBA00022691"/>
    </source>
</evidence>
<dbReference type="SUPFAM" id="SSF53335">
    <property type="entry name" value="S-adenosyl-L-methionine-dependent methyltransferases"/>
    <property type="match status" value="1"/>
</dbReference>
<dbReference type="PANTHER" id="PTHR43464">
    <property type="entry name" value="METHYLTRANSFERASE"/>
    <property type="match status" value="1"/>
</dbReference>
<dbReference type="Proteomes" id="UP000824220">
    <property type="component" value="Unassembled WGS sequence"/>
</dbReference>
<dbReference type="Gene3D" id="3.40.50.150">
    <property type="entry name" value="Vaccinia Virus protein VP39"/>
    <property type="match status" value="1"/>
</dbReference>
<dbReference type="InterPro" id="IPR029063">
    <property type="entry name" value="SAM-dependent_MTases_sf"/>
</dbReference>
<organism evidence="4 5">
    <name type="scientific">Candidatus Microbacterium stercoravium</name>
    <dbReference type="NCBI Taxonomy" id="2838697"/>
    <lineage>
        <taxon>Bacteria</taxon>
        <taxon>Bacillati</taxon>
        <taxon>Actinomycetota</taxon>
        <taxon>Actinomycetes</taxon>
        <taxon>Micrococcales</taxon>
        <taxon>Microbacteriaceae</taxon>
        <taxon>Microbacterium</taxon>
    </lineage>
</organism>
<gene>
    <name evidence="4" type="ORF">H9800_05560</name>
</gene>
<sequence>MTLAERAAHLTEKMDDPACSEQTLRRTYARFALVNLAVARWRRVYRRYVRPELADVARAGRTLRLLDVGCGGGDVLRLLVRAARRDGFRTEGVGIDPDPRAIDAAKPAPHVRYRRAHSRDLVRAGERFDVVVSNHVLHHLSAPELSGLFADSAELGERISLHSDIARGRLAYAAFAIAAAPIAPGTFVHADGLTSIRRSYTAAELATVVPAAWRIDRPAAFRLLAVHRGAAGARVPRSALGVN</sequence>
<dbReference type="CDD" id="cd02440">
    <property type="entry name" value="AdoMet_MTases"/>
    <property type="match status" value="1"/>
</dbReference>
<comment type="caution">
    <text evidence="4">The sequence shown here is derived from an EMBL/GenBank/DDBJ whole genome shotgun (WGS) entry which is preliminary data.</text>
</comment>
<evidence type="ECO:0000313" key="4">
    <source>
        <dbReference type="EMBL" id="HJA04310.1"/>
    </source>
</evidence>
<accession>A0A9D2H6N7</accession>
<name>A0A9D2H6N7_9MICO</name>
<protein>
    <submittedName>
        <fullName evidence="4">Methyltransferase domain-containing protein</fullName>
    </submittedName>
</protein>
<dbReference type="GO" id="GO:0032259">
    <property type="term" value="P:methylation"/>
    <property type="evidence" value="ECO:0007669"/>
    <property type="project" value="UniProtKB-KW"/>
</dbReference>
<dbReference type="GO" id="GO:0008168">
    <property type="term" value="F:methyltransferase activity"/>
    <property type="evidence" value="ECO:0007669"/>
    <property type="project" value="UniProtKB-KW"/>
</dbReference>
<keyword evidence="1 4" id="KW-0489">Methyltransferase</keyword>
<dbReference type="EMBL" id="DXAM01000079">
    <property type="protein sequence ID" value="HJA04310.1"/>
    <property type="molecule type" value="Genomic_DNA"/>
</dbReference>
<keyword evidence="2" id="KW-0808">Transferase</keyword>